<evidence type="ECO:0000256" key="4">
    <source>
        <dbReference type="ARBA" id="ARBA00035104"/>
    </source>
</evidence>
<proteinExistence type="inferred from homology"/>
<dbReference type="EMBL" id="MKGN01000015">
    <property type="protein sequence ID" value="PHN16250.1"/>
    <property type="molecule type" value="Genomic_DNA"/>
</dbReference>
<dbReference type="Proteomes" id="UP000222818">
    <property type="component" value="Unassembled WGS sequence"/>
</dbReference>
<keyword evidence="6" id="KW-0694">RNA-binding</keyword>
<dbReference type="NCBIfam" id="TIGR00166">
    <property type="entry name" value="S6"/>
    <property type="match status" value="1"/>
</dbReference>
<accession>A0A2G0V710</accession>
<evidence type="ECO:0000256" key="6">
    <source>
        <dbReference type="HAMAP-Rule" id="MF_00360"/>
    </source>
</evidence>
<dbReference type="PANTHER" id="PTHR21011:SF1">
    <property type="entry name" value="SMALL RIBOSOMAL SUBUNIT PROTEIN BS6M"/>
    <property type="match status" value="1"/>
</dbReference>
<dbReference type="InterPro" id="IPR000529">
    <property type="entry name" value="Ribosomal_bS6"/>
</dbReference>
<dbReference type="GO" id="GO:0005840">
    <property type="term" value="C:ribosome"/>
    <property type="evidence" value="ECO:0007669"/>
    <property type="project" value="UniProtKB-KW"/>
</dbReference>
<dbReference type="RefSeq" id="WP_272896469.1">
    <property type="nucleotide sequence ID" value="NZ_MKGN01000015.1"/>
</dbReference>
<dbReference type="InterPro" id="IPR035980">
    <property type="entry name" value="Ribosomal_bS6_sf"/>
</dbReference>
<comment type="function">
    <text evidence="4 6">Binds together with bS18 to 16S ribosomal RNA.</text>
</comment>
<dbReference type="InterPro" id="IPR020814">
    <property type="entry name" value="Ribosomal_S6_plastid/chlpt"/>
</dbReference>
<dbReference type="SUPFAM" id="SSF54995">
    <property type="entry name" value="Ribosomal protein S6"/>
    <property type="match status" value="1"/>
</dbReference>
<keyword evidence="3 6" id="KW-0687">Ribonucleoprotein</keyword>
<reference evidence="7 8" key="1">
    <citation type="journal article" date="2017" name="ISME J.">
        <title>Tremblaya phenacola PPER: an evolutionary beta-gammaproteobacterium collage.</title>
        <authorList>
            <person name="Gil R."/>
            <person name="Vargas-Chavez C."/>
            <person name="Lopez-Madrigal S."/>
            <person name="Santos-Garcia D."/>
            <person name="Latorre A."/>
            <person name="Moya A."/>
        </authorList>
    </citation>
    <scope>NUCLEOTIDE SEQUENCE [LARGE SCALE GENOMIC DNA]</scope>
    <source>
        <strain evidence="7 8">PPER</strain>
    </source>
</reference>
<evidence type="ECO:0000256" key="1">
    <source>
        <dbReference type="ARBA" id="ARBA00009512"/>
    </source>
</evidence>
<gene>
    <name evidence="6 7" type="primary">rpsF</name>
    <name evidence="7" type="ORF">TPPER_00157</name>
</gene>
<dbReference type="InterPro" id="IPR014717">
    <property type="entry name" value="Transl_elong_EF1B/ribsomal_bS6"/>
</dbReference>
<name>A0A2G0V710_9PROT</name>
<keyword evidence="2 6" id="KW-0689">Ribosomal protein</keyword>
<comment type="caution">
    <text evidence="7">The sequence shown here is derived from an EMBL/GenBank/DDBJ whole genome shotgun (WGS) entry which is preliminary data.</text>
</comment>
<keyword evidence="8" id="KW-1185">Reference proteome</keyword>
<dbReference type="CDD" id="cd00473">
    <property type="entry name" value="bS6"/>
    <property type="match status" value="1"/>
</dbReference>
<dbReference type="PANTHER" id="PTHR21011">
    <property type="entry name" value="MITOCHONDRIAL 28S RIBOSOMAL PROTEIN S6"/>
    <property type="match status" value="1"/>
</dbReference>
<dbReference type="GO" id="GO:1990904">
    <property type="term" value="C:ribonucleoprotein complex"/>
    <property type="evidence" value="ECO:0007669"/>
    <property type="project" value="UniProtKB-KW"/>
</dbReference>
<dbReference type="GO" id="GO:0070181">
    <property type="term" value="F:small ribosomal subunit rRNA binding"/>
    <property type="evidence" value="ECO:0007669"/>
    <property type="project" value="TreeGrafter"/>
</dbReference>
<organism evidence="7 8">
    <name type="scientific">Candidatus Tremblayella phenacoccinincola</name>
    <dbReference type="NCBI Taxonomy" id="1010676"/>
    <lineage>
        <taxon>Bacteria</taxon>
        <taxon>Pseudomonadati</taxon>
        <taxon>Pseudomonadota</taxon>
        <taxon>Betaproteobacteria</taxon>
        <taxon>Candidatus Tremblayella</taxon>
    </lineage>
</organism>
<evidence type="ECO:0000256" key="3">
    <source>
        <dbReference type="ARBA" id="ARBA00023274"/>
    </source>
</evidence>
<dbReference type="HAMAP" id="MF_00360">
    <property type="entry name" value="Ribosomal_bS6"/>
    <property type="match status" value="1"/>
</dbReference>
<dbReference type="AlphaFoldDB" id="A0A2G0V710"/>
<keyword evidence="6" id="KW-0699">rRNA-binding</keyword>
<evidence type="ECO:0000256" key="2">
    <source>
        <dbReference type="ARBA" id="ARBA00022980"/>
    </source>
</evidence>
<dbReference type="GO" id="GO:0006412">
    <property type="term" value="P:translation"/>
    <property type="evidence" value="ECO:0007669"/>
    <property type="project" value="UniProtKB-UniRule"/>
</dbReference>
<evidence type="ECO:0000313" key="7">
    <source>
        <dbReference type="EMBL" id="PHN16250.1"/>
    </source>
</evidence>
<dbReference type="Pfam" id="PF01250">
    <property type="entry name" value="Ribosomal_S6"/>
    <property type="match status" value="1"/>
</dbReference>
<dbReference type="Gene3D" id="3.30.70.60">
    <property type="match status" value="1"/>
</dbReference>
<comment type="similarity">
    <text evidence="1 6">Belongs to the bacterial ribosomal protein bS6 family.</text>
</comment>
<sequence>MNHYEIVYLMDAVNNKESASFFRELSGTVLSVGGLVHRYESWGKHILSYVIKNTPTAYYYCMNIECSCDSLIKINTKLKQNRTLLRFLIVKRKYKPTCKSVFIKALEKDNPSQDQKE</sequence>
<evidence type="ECO:0000256" key="5">
    <source>
        <dbReference type="ARBA" id="ARBA00035294"/>
    </source>
</evidence>
<protein>
    <recommendedName>
        <fullName evidence="5 6">Small ribosomal subunit protein bS6</fullName>
    </recommendedName>
</protein>
<evidence type="ECO:0000313" key="8">
    <source>
        <dbReference type="Proteomes" id="UP000222818"/>
    </source>
</evidence>
<dbReference type="GO" id="GO:0005737">
    <property type="term" value="C:cytoplasm"/>
    <property type="evidence" value="ECO:0007669"/>
    <property type="project" value="UniProtKB-ARBA"/>
</dbReference>
<dbReference type="GO" id="GO:0003735">
    <property type="term" value="F:structural constituent of ribosome"/>
    <property type="evidence" value="ECO:0007669"/>
    <property type="project" value="InterPro"/>
</dbReference>